<comment type="caution">
    <text evidence="1">The sequence shown here is derived from an EMBL/GenBank/DDBJ whole genome shotgun (WGS) entry which is preliminary data.</text>
</comment>
<proteinExistence type="predicted"/>
<accession>A0ACB8AYT9</accession>
<name>A0ACB8AYT9_9AGAM</name>
<keyword evidence="2" id="KW-1185">Reference proteome</keyword>
<organism evidence="1 2">
    <name type="scientific">Leucogyrophana mollusca</name>
    <dbReference type="NCBI Taxonomy" id="85980"/>
    <lineage>
        <taxon>Eukaryota</taxon>
        <taxon>Fungi</taxon>
        <taxon>Dikarya</taxon>
        <taxon>Basidiomycota</taxon>
        <taxon>Agaricomycotina</taxon>
        <taxon>Agaricomycetes</taxon>
        <taxon>Agaricomycetidae</taxon>
        <taxon>Boletales</taxon>
        <taxon>Boletales incertae sedis</taxon>
        <taxon>Leucogyrophana</taxon>
    </lineage>
</organism>
<feature type="non-terminal residue" evidence="1">
    <location>
        <position position="1"/>
    </location>
</feature>
<reference evidence="1" key="1">
    <citation type="journal article" date="2021" name="New Phytol.">
        <title>Evolutionary innovations through gain and loss of genes in the ectomycorrhizal Boletales.</title>
        <authorList>
            <person name="Wu G."/>
            <person name="Miyauchi S."/>
            <person name="Morin E."/>
            <person name="Kuo A."/>
            <person name="Drula E."/>
            <person name="Varga T."/>
            <person name="Kohler A."/>
            <person name="Feng B."/>
            <person name="Cao Y."/>
            <person name="Lipzen A."/>
            <person name="Daum C."/>
            <person name="Hundley H."/>
            <person name="Pangilinan J."/>
            <person name="Johnson J."/>
            <person name="Barry K."/>
            <person name="LaButti K."/>
            <person name="Ng V."/>
            <person name="Ahrendt S."/>
            <person name="Min B."/>
            <person name="Choi I.G."/>
            <person name="Park H."/>
            <person name="Plett J.M."/>
            <person name="Magnuson J."/>
            <person name="Spatafora J.W."/>
            <person name="Nagy L.G."/>
            <person name="Henrissat B."/>
            <person name="Grigoriev I.V."/>
            <person name="Yang Z.L."/>
            <person name="Xu J."/>
            <person name="Martin F.M."/>
        </authorList>
    </citation>
    <scope>NUCLEOTIDE SEQUENCE</scope>
    <source>
        <strain evidence="1">KUC20120723A-06</strain>
    </source>
</reference>
<protein>
    <submittedName>
        <fullName evidence="1">Uncharacterized protein</fullName>
    </submittedName>
</protein>
<evidence type="ECO:0000313" key="2">
    <source>
        <dbReference type="Proteomes" id="UP000790709"/>
    </source>
</evidence>
<dbReference type="EMBL" id="MU266806">
    <property type="protein sequence ID" value="KAH7918324.1"/>
    <property type="molecule type" value="Genomic_DNA"/>
</dbReference>
<gene>
    <name evidence="1" type="ORF">BV22DRAFT_1024782</name>
</gene>
<sequence>VAFDPDKDPNGWLTACVHSEYIHMEENTVEYYRFTSEGATKISPATFRVGDIIEALLSLVISSISPKKFKILPILHSVSLIDSVQTDICIHTSNGVDLDVDLC</sequence>
<evidence type="ECO:0000313" key="1">
    <source>
        <dbReference type="EMBL" id="KAH7918324.1"/>
    </source>
</evidence>
<dbReference type="Proteomes" id="UP000790709">
    <property type="component" value="Unassembled WGS sequence"/>
</dbReference>